<feature type="binding site" description="axial binding residue" evidence="20">
    <location>
        <position position="201"/>
    </location>
    <ligand>
        <name>chlorophyll a</name>
        <dbReference type="ChEBI" id="CHEBI:58416"/>
        <label>PD1</label>
    </ligand>
    <ligandPart>
        <name>Mg</name>
        <dbReference type="ChEBI" id="CHEBI:25107"/>
    </ligandPart>
</feature>
<dbReference type="RefSeq" id="WP_332865537.1">
    <property type="nucleotide sequence ID" value="NZ_JBAFSM010000023.1"/>
</dbReference>
<feature type="transmembrane region" description="Helical" evidence="21">
    <location>
        <begin position="32"/>
        <end position="58"/>
    </location>
</feature>
<comment type="PTM">
    <text evidence="20">Tyr-164 forms a radical intermediate that is referred to as redox-active TyrZ, YZ or Y-Z.</text>
</comment>
<feature type="binding site" evidence="20">
    <location>
        <position position="336"/>
    </location>
    <ligand>
        <name>[CaMn4O5] cluster</name>
        <dbReference type="ChEBI" id="CHEBI:189552"/>
    </ligand>
</feature>
<evidence type="ECO:0000256" key="9">
    <source>
        <dbReference type="ARBA" id="ARBA00022837"/>
    </source>
</evidence>
<comment type="subcellular location">
    <subcellularLocation>
        <location evidence="1 20">Cellular thylakoid membrane</location>
        <topology evidence="1 20">Multi-pass membrane protein</topology>
    </subcellularLocation>
</comment>
<keyword evidence="15 20" id="KW-0408">Iron</keyword>
<evidence type="ECO:0000256" key="15">
    <source>
        <dbReference type="ARBA" id="ARBA00023004"/>
    </source>
</evidence>
<dbReference type="InterPro" id="IPR036854">
    <property type="entry name" value="Photo_II_D1/D2_sf"/>
</dbReference>
<evidence type="ECO:0000256" key="4">
    <source>
        <dbReference type="ARBA" id="ARBA00022494"/>
    </source>
</evidence>
<keyword evidence="14 20" id="KW-0560">Oxidoreductase</keyword>
<accession>A0AAW9QY82</accession>
<keyword evidence="17 20" id="KW-0464">Manganese</keyword>
<organism evidence="22 23">
    <name type="scientific">Pannus brasiliensis CCIBt3594</name>
    <dbReference type="NCBI Taxonomy" id="1427578"/>
    <lineage>
        <taxon>Bacteria</taxon>
        <taxon>Bacillati</taxon>
        <taxon>Cyanobacteriota</taxon>
        <taxon>Cyanophyceae</taxon>
        <taxon>Oscillatoriophycideae</taxon>
        <taxon>Chroococcales</taxon>
        <taxon>Microcystaceae</taxon>
        <taxon>Pannus</taxon>
    </lineage>
</organism>
<evidence type="ECO:0000313" key="23">
    <source>
        <dbReference type="Proteomes" id="UP001328733"/>
    </source>
</evidence>
<dbReference type="InterPro" id="IPR055266">
    <property type="entry name" value="D1/D2"/>
</dbReference>
<keyword evidence="9 20" id="KW-0106">Calcium</keyword>
<keyword evidence="8 20" id="KW-0479">Metal-binding</keyword>
<evidence type="ECO:0000256" key="16">
    <source>
        <dbReference type="ARBA" id="ARBA00023136"/>
    </source>
</evidence>
<evidence type="ECO:0000256" key="10">
    <source>
        <dbReference type="ARBA" id="ARBA00022842"/>
    </source>
</evidence>
<keyword evidence="11 20" id="KW-0249">Electron transport</keyword>
<comment type="subunit">
    <text evidence="20">PSII is composed of 1 copy each of membrane proteins PsbA, PsbB, PsbC, PsbD, PsbE, PsbF, PsbH, PsbI, PsbJ, PsbK, PsbL, PsbM, PsbT, PsbX, PsbY, PsbZ, Psb30/Ycf12, peripheral proteins PsbO, CyanoQ (PsbQ), PsbU, PsbV and a large number of cofactors. It forms dimeric complexes.</text>
</comment>
<keyword evidence="12 20" id="KW-1133">Transmembrane helix</keyword>
<evidence type="ECO:0000256" key="13">
    <source>
        <dbReference type="ARBA" id="ARBA00022991"/>
    </source>
</evidence>
<comment type="catalytic activity">
    <reaction evidence="20">
        <text>2 a plastoquinone + 4 hnu + 2 H2O = 2 a plastoquinol + O2</text>
        <dbReference type="Rhea" id="RHEA:36359"/>
        <dbReference type="Rhea" id="RHEA-COMP:9561"/>
        <dbReference type="Rhea" id="RHEA-COMP:9562"/>
        <dbReference type="ChEBI" id="CHEBI:15377"/>
        <dbReference type="ChEBI" id="CHEBI:15379"/>
        <dbReference type="ChEBI" id="CHEBI:17757"/>
        <dbReference type="ChEBI" id="CHEBI:30212"/>
        <dbReference type="ChEBI" id="CHEBI:62192"/>
        <dbReference type="EC" id="1.10.3.9"/>
    </reaction>
</comment>
<dbReference type="HAMAP" id="MF_01379">
    <property type="entry name" value="PSII_PsbA_D1"/>
    <property type="match status" value="1"/>
</dbReference>
<dbReference type="FunFam" id="1.20.85.10:FF:000002">
    <property type="entry name" value="Photosystem II protein D1"/>
    <property type="match status" value="1"/>
</dbReference>
<feature type="site" description="Tyrosine radical intermediate" evidence="20">
    <location>
        <position position="164"/>
    </location>
</feature>
<feature type="site" description="Cleavage; by CtpA" evidence="20">
    <location>
        <begin position="348"/>
        <end position="349"/>
    </location>
</feature>
<feature type="binding site" evidence="20">
    <location>
        <position position="218"/>
    </location>
    <ligand>
        <name>a quinone</name>
        <dbReference type="ChEBI" id="CHEBI:132124"/>
        <label>B</label>
    </ligand>
</feature>
<evidence type="ECO:0000256" key="19">
    <source>
        <dbReference type="ARBA" id="ARBA00037683"/>
    </source>
</evidence>
<feature type="binding site" evidence="20">
    <location>
        <position position="218"/>
    </location>
    <ligand>
        <name>Fe cation</name>
        <dbReference type="ChEBI" id="CHEBI:24875"/>
        <note>ligand shared with heterodimeric partner</note>
    </ligand>
</feature>
<dbReference type="GO" id="GO:0009635">
    <property type="term" value="P:response to herbicide"/>
    <property type="evidence" value="ECO:0007669"/>
    <property type="project" value="UniProtKB-KW"/>
</dbReference>
<comment type="similarity">
    <text evidence="2 20">Belongs to the reaction center PufL/M/PsbA/D family.</text>
</comment>
<keyword evidence="20" id="KW-0793">Thylakoid</keyword>
<feature type="chain" id="PRO_5043061970" description="Photosystem II protein D1" evidence="20">
    <location>
        <begin position="1"/>
        <end position="348"/>
    </location>
</feature>
<dbReference type="EC" id="1.10.3.9" evidence="20"/>
<dbReference type="GO" id="GO:0016682">
    <property type="term" value="F:oxidoreductase activity, acting on diphenols and related substances as donors, oxygen as acceptor"/>
    <property type="evidence" value="ECO:0007669"/>
    <property type="project" value="UniProtKB-UniRule"/>
</dbReference>
<evidence type="ECO:0000256" key="17">
    <source>
        <dbReference type="ARBA" id="ARBA00023211"/>
    </source>
</evidence>
<keyword evidence="18 20" id="KW-0604">Photosystem II</keyword>
<keyword evidence="23" id="KW-1185">Reference proteome</keyword>
<dbReference type="GO" id="GO:0010242">
    <property type="term" value="F:oxygen evolving activity"/>
    <property type="evidence" value="ECO:0007669"/>
    <property type="project" value="UniProtKB-EC"/>
</dbReference>
<feature type="propeptide" id="PRO_5043061971" evidence="20">
    <location>
        <begin position="349"/>
        <end position="356"/>
    </location>
</feature>
<dbReference type="SUPFAM" id="SSF81483">
    <property type="entry name" value="Bacterial photosystem II reaction centre, L and M subunits"/>
    <property type="match status" value="1"/>
</dbReference>
<keyword evidence="3 20" id="KW-0813">Transport</keyword>
<comment type="caution">
    <text evidence="20">Lacks conserved residue(s) required for the propagation of feature annotation.</text>
</comment>
<dbReference type="EMBL" id="JBAFSM010000023">
    <property type="protein sequence ID" value="MEG3438054.1"/>
    <property type="molecule type" value="Genomic_DNA"/>
</dbReference>
<evidence type="ECO:0000256" key="20">
    <source>
        <dbReference type="HAMAP-Rule" id="MF_01379"/>
    </source>
</evidence>
<feature type="binding site" evidence="20">
    <location>
        <position position="276"/>
    </location>
    <ligand>
        <name>Fe cation</name>
        <dbReference type="ChEBI" id="CHEBI:24875"/>
        <note>ligand shared with heterodimeric partner</note>
    </ligand>
</feature>
<reference evidence="22 23" key="1">
    <citation type="submission" date="2024-01" db="EMBL/GenBank/DDBJ databases">
        <title>Genomic insights into the taxonomy and metabolism of the cyanobacterium Pannus brasiliensis CCIBt3594.</title>
        <authorList>
            <person name="Machado M."/>
            <person name="Botero N.B."/>
            <person name="Andreote A.P.D."/>
            <person name="Feitosa A.M.T."/>
            <person name="Popin R."/>
            <person name="Sivonen K."/>
            <person name="Fiore M.F."/>
        </authorList>
    </citation>
    <scope>NUCLEOTIDE SEQUENCE [LARGE SCALE GENOMIC DNA]</scope>
    <source>
        <strain evidence="22 23">CCIBt3594</strain>
    </source>
</reference>
<evidence type="ECO:0000256" key="21">
    <source>
        <dbReference type="SAM" id="Phobius"/>
    </source>
</evidence>
<comment type="function">
    <text evidence="19 20">Photosystem II (PSII) is a light-driven water:plastoquinone oxidoreductase that uses light energy to abstract electrons from H(2)O, generating O(2) and a proton gradient subsequently used for ATP formation. It consists of a core antenna complex that captures photons, and an electron transfer chain that converts photonic excitation into a charge separation. The D1/D2 (PsbA/PsbD) reaction center heterodimer binds P680, the primary electron donor of PSII as well as several subsequent electron acceptors.</text>
</comment>
<evidence type="ECO:0000256" key="3">
    <source>
        <dbReference type="ARBA" id="ARBA00022448"/>
    </source>
</evidence>
<keyword evidence="7 20" id="KW-0812">Transmembrane</keyword>
<dbReference type="InterPro" id="IPR055265">
    <property type="entry name" value="Photo_RC_L/M_CS"/>
</dbReference>
<evidence type="ECO:0000256" key="5">
    <source>
        <dbReference type="ARBA" id="ARBA00022531"/>
    </source>
</evidence>
<evidence type="ECO:0000256" key="12">
    <source>
        <dbReference type="ARBA" id="ARBA00022989"/>
    </source>
</evidence>
<keyword evidence="13 20" id="KW-0157">Chromophore</keyword>
<dbReference type="GO" id="GO:0016168">
    <property type="term" value="F:chlorophyll binding"/>
    <property type="evidence" value="ECO:0007669"/>
    <property type="project" value="UniProtKB-UniRule"/>
</dbReference>
<dbReference type="PROSITE" id="PS00244">
    <property type="entry name" value="REACTION_CENTER"/>
    <property type="match status" value="1"/>
</dbReference>
<evidence type="ECO:0000256" key="7">
    <source>
        <dbReference type="ARBA" id="ARBA00022692"/>
    </source>
</evidence>
<evidence type="ECO:0000256" key="6">
    <source>
        <dbReference type="ARBA" id="ARBA00022646"/>
    </source>
</evidence>
<protein>
    <recommendedName>
        <fullName evidence="20">Photosystem II protein D1</fullName>
        <shortName evidence="20">PSII D1 protein</shortName>
        <ecNumber evidence="20">1.10.3.9</ecNumber>
    </recommendedName>
    <alternativeName>
        <fullName evidence="20">Photosystem II Q(B) protein</fullName>
    </alternativeName>
</protein>
<keyword evidence="5 20" id="KW-0602">Photosynthesis</keyword>
<dbReference type="Proteomes" id="UP001328733">
    <property type="component" value="Unassembled WGS sequence"/>
</dbReference>
<name>A0AAW9QY82_9CHRO</name>
<evidence type="ECO:0000256" key="11">
    <source>
        <dbReference type="ARBA" id="ARBA00022982"/>
    </source>
</evidence>
<feature type="transmembrane region" description="Helical" evidence="21">
    <location>
        <begin position="203"/>
        <end position="222"/>
    </location>
</feature>
<feature type="site" description="Stabilizes free radical intermediate" evidence="20">
    <location>
        <position position="193"/>
    </location>
</feature>
<evidence type="ECO:0000256" key="14">
    <source>
        <dbReference type="ARBA" id="ARBA00023002"/>
    </source>
</evidence>
<evidence type="ECO:0000313" key="22">
    <source>
        <dbReference type="EMBL" id="MEG3438054.1"/>
    </source>
</evidence>
<feature type="binding site" evidence="20">
    <location>
        <position position="173"/>
    </location>
    <ligand>
        <name>[CaMn4O5] cluster</name>
        <dbReference type="ChEBI" id="CHEBI:189552"/>
    </ligand>
</feature>
<comment type="miscellaneous">
    <text evidence="20">Herbicides such as atrazine, BNT, diuron or ioxynil bind in the Q(B) binding site and block subsequent electron transfer.</text>
</comment>
<dbReference type="Gene3D" id="1.20.85.10">
    <property type="entry name" value="Photosystem II protein D1-like"/>
    <property type="match status" value="1"/>
</dbReference>
<evidence type="ECO:0000256" key="2">
    <source>
        <dbReference type="ARBA" id="ARBA00008204"/>
    </source>
</evidence>
<feature type="binding site" description="axial binding residue" evidence="20">
    <location>
        <position position="121"/>
    </location>
    <ligand>
        <name>chlorophyll a</name>
        <dbReference type="ChEBI" id="CHEBI:58416"/>
        <label>ChlzD1</label>
    </ligand>
    <ligandPart>
        <name>Mg</name>
        <dbReference type="ChEBI" id="CHEBI:25107"/>
    </ligandPart>
</feature>
<dbReference type="InterPro" id="IPR000484">
    <property type="entry name" value="Photo_RC_L/M"/>
</dbReference>
<dbReference type="AlphaFoldDB" id="A0AAW9QY82"/>
<dbReference type="PANTHER" id="PTHR33149">
    <property type="entry name" value="PHOTOSYSTEM II PROTEIN D1"/>
    <property type="match status" value="1"/>
</dbReference>
<feature type="transmembrane region" description="Helical" evidence="21">
    <location>
        <begin position="115"/>
        <end position="134"/>
    </location>
</feature>
<dbReference type="PANTHER" id="PTHR33149:SF12">
    <property type="entry name" value="PHOTOSYSTEM II D2 PROTEIN"/>
    <property type="match status" value="1"/>
</dbReference>
<feature type="transmembrane region" description="Helical" evidence="21">
    <location>
        <begin position="146"/>
        <end position="166"/>
    </location>
</feature>
<gene>
    <name evidence="20" type="primary">psbA</name>
    <name evidence="22" type="ORF">V0288_13080</name>
</gene>
<dbReference type="GO" id="GO:0009772">
    <property type="term" value="P:photosynthetic electron transport in photosystem II"/>
    <property type="evidence" value="ECO:0007669"/>
    <property type="project" value="InterPro"/>
</dbReference>
<dbReference type="Pfam" id="PF00124">
    <property type="entry name" value="Photo_RC"/>
    <property type="match status" value="1"/>
</dbReference>
<dbReference type="GO" id="GO:0031676">
    <property type="term" value="C:plasma membrane-derived thylakoid membrane"/>
    <property type="evidence" value="ECO:0007669"/>
    <property type="project" value="UniProtKB-SubCell"/>
</dbReference>
<evidence type="ECO:0000256" key="1">
    <source>
        <dbReference type="ARBA" id="ARBA00004636"/>
    </source>
</evidence>
<dbReference type="InterPro" id="IPR005867">
    <property type="entry name" value="PSII_D1"/>
</dbReference>
<comment type="caution">
    <text evidence="22">The sequence shown here is derived from an EMBL/GenBank/DDBJ whole genome shotgun (WGS) entry which is preliminary data.</text>
</comment>
<dbReference type="GO" id="GO:0005506">
    <property type="term" value="F:iron ion binding"/>
    <property type="evidence" value="ECO:0007669"/>
    <property type="project" value="UniProtKB-UniRule"/>
</dbReference>
<feature type="transmembrane region" description="Helical" evidence="21">
    <location>
        <begin position="275"/>
        <end position="299"/>
    </location>
</feature>
<proteinExistence type="inferred from homology"/>
<feature type="binding site" evidence="20">
    <location>
        <position position="129"/>
    </location>
    <ligand>
        <name>pheophytin a</name>
        <dbReference type="ChEBI" id="CHEBI:136840"/>
        <label>D1</label>
    </ligand>
</feature>
<keyword evidence="16 20" id="KW-0472">Membrane</keyword>
<keyword evidence="6 20" id="KW-0359">Herbicide resistance</keyword>
<dbReference type="GO" id="GO:0009055">
    <property type="term" value="F:electron transfer activity"/>
    <property type="evidence" value="ECO:0007669"/>
    <property type="project" value="UniProtKB-UniRule"/>
</dbReference>
<feature type="binding site" evidence="20">
    <location>
        <position position="348"/>
    </location>
    <ligand>
        <name>[CaMn4O5] cluster</name>
        <dbReference type="ChEBI" id="CHEBI:189552"/>
    </ligand>
</feature>
<evidence type="ECO:0000256" key="18">
    <source>
        <dbReference type="ARBA" id="ARBA00023276"/>
    </source>
</evidence>
<dbReference type="GO" id="GO:0009523">
    <property type="term" value="C:photosystem II"/>
    <property type="evidence" value="ECO:0007669"/>
    <property type="project" value="UniProtKB-KW"/>
</dbReference>
<comment type="miscellaneous">
    <text evidence="20">Cyanobacteriota usually contain more than 2 copies of the psbA gene.</text>
</comment>
<keyword evidence="10 20" id="KW-0460">Magnesium</keyword>
<comment type="PTM">
    <text evidence="20">C-terminally processed by CtpA; processing is essential to allow assembly of the oxygen-evolving complex and thus photosynthetic growth.</text>
</comment>
<sequence>MTNTLQRRGEVDLGNQWENFCDWITSTDNRIYIGWFGVLMIPTILSAATCFLIAFLVAPPVDMEGIREPVIGALLDGNNLLTAAVIPTSAAIGLHFYPIWDAASIDEWLYNGGPYQFIILHFLIGVWCYLGRLWELSYRLGMRPWISVAFSAPAGAATAIFLIYPIGQGSFSEGMPLGISGTFHFMLGFQATHNILMNPLHMLGVTGIFGGALLASLHGSLVTSSLVRETTLDESINAGYKFGQQETTYNLLAGHQGYLGRLLIPGLGVENSRSLHFLIVAVPVVGVWCATLAIGVMAFNLNGFNFNQSILDSYGHPIPTDADILNRANLGLRAMHSPNTHNFPIVLAGGPEIPVS</sequence>
<keyword evidence="4 20" id="KW-0148">Chlorophyll</keyword>
<comment type="miscellaneous">
    <text evidence="20">2 of the reaction center chlorophylls (ChlD1 and ChlD2) are entirely coordinated by water.</text>
</comment>
<evidence type="ECO:0000256" key="8">
    <source>
        <dbReference type="ARBA" id="ARBA00022723"/>
    </source>
</evidence>